<proteinExistence type="predicted"/>
<dbReference type="Pfam" id="PF13271">
    <property type="entry name" value="DUF4062"/>
    <property type="match status" value="1"/>
</dbReference>
<dbReference type="InterPro" id="IPR025139">
    <property type="entry name" value="DUF4062"/>
</dbReference>
<dbReference type="Proteomes" id="UP000310477">
    <property type="component" value="Unassembled WGS sequence"/>
</dbReference>
<evidence type="ECO:0000259" key="1">
    <source>
        <dbReference type="Pfam" id="PF13271"/>
    </source>
</evidence>
<dbReference type="EMBL" id="SWBO01000006">
    <property type="protein sequence ID" value="TKB99699.1"/>
    <property type="molecule type" value="Genomic_DNA"/>
</dbReference>
<comment type="caution">
    <text evidence="2">The sequence shown here is derived from an EMBL/GenBank/DDBJ whole genome shotgun (WGS) entry which is preliminary data.</text>
</comment>
<organism evidence="2 3">
    <name type="scientific">Pedobacter cryotolerans</name>
    <dbReference type="NCBI Taxonomy" id="2571270"/>
    <lineage>
        <taxon>Bacteria</taxon>
        <taxon>Pseudomonadati</taxon>
        <taxon>Bacteroidota</taxon>
        <taxon>Sphingobacteriia</taxon>
        <taxon>Sphingobacteriales</taxon>
        <taxon>Sphingobacteriaceae</taxon>
        <taxon>Pedobacter</taxon>
    </lineage>
</organism>
<dbReference type="OrthoDB" id="9810187at2"/>
<evidence type="ECO:0000313" key="2">
    <source>
        <dbReference type="EMBL" id="TKB99699.1"/>
    </source>
</evidence>
<feature type="domain" description="DUF4062" evidence="1">
    <location>
        <begin position="23"/>
        <end position="121"/>
    </location>
</feature>
<gene>
    <name evidence="2" type="ORF">FA045_12390</name>
</gene>
<protein>
    <submittedName>
        <fullName evidence="2">DUF4062 domain-containing protein</fullName>
    </submittedName>
</protein>
<evidence type="ECO:0000313" key="3">
    <source>
        <dbReference type="Proteomes" id="UP000310477"/>
    </source>
</evidence>
<sequence length="329" mass="37761">MRGNNCKYLLYLVLNQKTVAKLRVFVSSTYYDLKHLRANLEAFIKSMGYEPVLFESGDIGFLPDKPLDDSCYKEIHNAHMQVLIIGGNYGSPATADHIKPEEKENHYKKFNSITKTEFLTALELKLPIYFFVENGVLAEYDTFKKNRNNDTIQYAHVSSVNVFYLLDEIYSLKEGNFVQGFSKFEDISSWLKLQWAHLFADFIVNNKQQLELSTLNNSLEQLNSVTESLKIYSEAILKNQNPDEFQKVKGEVDDTIKNHKLANIASDTWVKQSSKLLHLTPLEFASIFLSTKDYNEFSRTINALAHKNGSGSKLIEQGSVMYNKLKSYL</sequence>
<reference evidence="2 3" key="1">
    <citation type="submission" date="2019-04" db="EMBL/GenBank/DDBJ databases">
        <title>Pedobacter sp. AR-2-6 sp. nov., isolated from Arctic soil.</title>
        <authorList>
            <person name="Dahal R.H."/>
            <person name="Kim D.-U."/>
        </authorList>
    </citation>
    <scope>NUCLEOTIDE SEQUENCE [LARGE SCALE GENOMIC DNA]</scope>
    <source>
        <strain evidence="2 3">AR-2-6</strain>
    </source>
</reference>
<name>A0A4U1C3B3_9SPHI</name>
<keyword evidence="3" id="KW-1185">Reference proteome</keyword>
<dbReference type="AlphaFoldDB" id="A0A4U1C3B3"/>
<accession>A0A4U1C3B3</accession>